<keyword evidence="1" id="KW-0472">Membrane</keyword>
<dbReference type="OrthoDB" id="1148539at2"/>
<dbReference type="InterPro" id="IPR038765">
    <property type="entry name" value="Papain-like_cys_pep_sf"/>
</dbReference>
<keyword evidence="3" id="KW-1185">Reference proteome</keyword>
<accession>A0A098QTB2</accession>
<dbReference type="RefSeq" id="WP_037549555.1">
    <property type="nucleotide sequence ID" value="NZ_JNUP01000071.1"/>
</dbReference>
<reference evidence="2 3" key="1">
    <citation type="submission" date="2014-05" db="EMBL/GenBank/DDBJ databases">
        <title>De novo Genome Sequence of Spirocheata sp.</title>
        <authorList>
            <person name="Shivani Y."/>
            <person name="Subhash Y."/>
            <person name="Tushar L."/>
            <person name="Sasikala C."/>
            <person name="Ramana C.V."/>
        </authorList>
    </citation>
    <scope>NUCLEOTIDE SEQUENCE [LARGE SCALE GENOMIC DNA]</scope>
    <source>
        <strain evidence="2 3">JC230</strain>
    </source>
</reference>
<organism evidence="2 3">
    <name type="scientific">Spirochaeta lutea</name>
    <dbReference type="NCBI Taxonomy" id="1480694"/>
    <lineage>
        <taxon>Bacteria</taxon>
        <taxon>Pseudomonadati</taxon>
        <taxon>Spirochaetota</taxon>
        <taxon>Spirochaetia</taxon>
        <taxon>Spirochaetales</taxon>
        <taxon>Spirochaetaceae</taxon>
        <taxon>Spirochaeta</taxon>
    </lineage>
</organism>
<feature type="transmembrane region" description="Helical" evidence="1">
    <location>
        <begin position="7"/>
        <end position="27"/>
    </location>
</feature>
<gene>
    <name evidence="2" type="ORF">DC28_13465</name>
</gene>
<proteinExistence type="predicted"/>
<name>A0A098QTB2_9SPIO</name>
<sequence>MKKSLTRIPAIITGVLGLGFILAYLWMPRLLVAGVGWITKSLRGAPAQAEMQAAASPESSMATRGDVLHAYELDAIQPGDIVLRRGGGLMSSLIVEVLGGREGFSHGGMLMPDETGGWQVVHSVSQSISPRDGVQAQSLEDFLAASIPGSTAVVRLKAPGEIRSAMAARALALESERLPFDYSFELGGGELYCTELLWAVLPEEIRSQTTEYHQPGQIIRFESFLNPDFFQIIIDRRRQLAR</sequence>
<dbReference type="eggNOG" id="COG3863">
    <property type="taxonomic scope" value="Bacteria"/>
</dbReference>
<evidence type="ECO:0000256" key="1">
    <source>
        <dbReference type="SAM" id="Phobius"/>
    </source>
</evidence>
<dbReference type="Proteomes" id="UP000029692">
    <property type="component" value="Unassembled WGS sequence"/>
</dbReference>
<dbReference type="Gene3D" id="3.90.1720.10">
    <property type="entry name" value="endopeptidase domain like (from Nostoc punctiforme)"/>
    <property type="match status" value="1"/>
</dbReference>
<dbReference type="EMBL" id="JNUP01000071">
    <property type="protein sequence ID" value="KGE70944.1"/>
    <property type="molecule type" value="Genomic_DNA"/>
</dbReference>
<dbReference type="Pfam" id="PF05708">
    <property type="entry name" value="Peptidase_C92"/>
    <property type="match status" value="1"/>
</dbReference>
<evidence type="ECO:0008006" key="4">
    <source>
        <dbReference type="Google" id="ProtNLM"/>
    </source>
</evidence>
<dbReference type="AlphaFoldDB" id="A0A098QTB2"/>
<keyword evidence="1" id="KW-1133">Transmembrane helix</keyword>
<evidence type="ECO:0000313" key="3">
    <source>
        <dbReference type="Proteomes" id="UP000029692"/>
    </source>
</evidence>
<dbReference type="STRING" id="1480694.DC28_13465"/>
<keyword evidence="1" id="KW-0812">Transmembrane</keyword>
<dbReference type="SUPFAM" id="SSF54001">
    <property type="entry name" value="Cysteine proteinases"/>
    <property type="match status" value="1"/>
</dbReference>
<protein>
    <recommendedName>
        <fullName evidence="4">Permuted papain-like amidase enzyme, YaeF/YiiX, C92 family</fullName>
    </recommendedName>
</protein>
<comment type="caution">
    <text evidence="2">The sequence shown here is derived from an EMBL/GenBank/DDBJ whole genome shotgun (WGS) entry which is preliminary data.</text>
</comment>
<dbReference type="InterPro" id="IPR024453">
    <property type="entry name" value="Peptidase_C92"/>
</dbReference>
<evidence type="ECO:0000313" key="2">
    <source>
        <dbReference type="EMBL" id="KGE70944.1"/>
    </source>
</evidence>